<keyword evidence="2" id="KW-1185">Reference proteome</keyword>
<organism evidence="1 2">
    <name type="scientific">Pedobacter psychrotolerans</name>
    <dbReference type="NCBI Taxonomy" id="1843235"/>
    <lineage>
        <taxon>Bacteria</taxon>
        <taxon>Pseudomonadati</taxon>
        <taxon>Bacteroidota</taxon>
        <taxon>Sphingobacteriia</taxon>
        <taxon>Sphingobacteriales</taxon>
        <taxon>Sphingobacteriaceae</taxon>
        <taxon>Pedobacter</taxon>
    </lineage>
</organism>
<evidence type="ECO:0000313" key="2">
    <source>
        <dbReference type="Proteomes" id="UP000622648"/>
    </source>
</evidence>
<name>A0ABQ1SMY2_9SPHI</name>
<dbReference type="Proteomes" id="UP000622648">
    <property type="component" value="Unassembled WGS sequence"/>
</dbReference>
<accession>A0ABQ1SMY2</accession>
<dbReference type="EMBL" id="BMJO01000002">
    <property type="protein sequence ID" value="GGE49378.1"/>
    <property type="molecule type" value="Genomic_DNA"/>
</dbReference>
<sequence length="134" mass="15760">MLFELITMEQITNEIILNLIREGRANLHSSHAKLSIPIINRIYRKMINDIKFDDIKICDHLIIDGHHRYISSLLANIKLGSVPSYRTLATLEYEWTDVEFVDEEWDTKSKIKFLNKLDADFNNIPFNKIIEITK</sequence>
<gene>
    <name evidence="1" type="ORF">GCM10011413_14440</name>
</gene>
<evidence type="ECO:0000313" key="1">
    <source>
        <dbReference type="EMBL" id="GGE49378.1"/>
    </source>
</evidence>
<evidence type="ECO:0008006" key="3">
    <source>
        <dbReference type="Google" id="ProtNLM"/>
    </source>
</evidence>
<protein>
    <recommendedName>
        <fullName evidence="3">ParB-like nuclease family protein</fullName>
    </recommendedName>
</protein>
<comment type="caution">
    <text evidence="1">The sequence shown here is derived from an EMBL/GenBank/DDBJ whole genome shotgun (WGS) entry which is preliminary data.</text>
</comment>
<proteinExistence type="predicted"/>
<reference evidence="2" key="1">
    <citation type="journal article" date="2019" name="Int. J. Syst. Evol. Microbiol.">
        <title>The Global Catalogue of Microorganisms (GCM) 10K type strain sequencing project: providing services to taxonomists for standard genome sequencing and annotation.</title>
        <authorList>
            <consortium name="The Broad Institute Genomics Platform"/>
            <consortium name="The Broad Institute Genome Sequencing Center for Infectious Disease"/>
            <person name="Wu L."/>
            <person name="Ma J."/>
        </authorList>
    </citation>
    <scope>NUCLEOTIDE SEQUENCE [LARGE SCALE GENOMIC DNA]</scope>
    <source>
        <strain evidence="2">CGMCC 1.15644</strain>
    </source>
</reference>